<dbReference type="Proteomes" id="UP000509303">
    <property type="component" value="Chromosome"/>
</dbReference>
<protein>
    <submittedName>
        <fullName evidence="1">Uncharacterized protein</fullName>
    </submittedName>
</protein>
<dbReference type="EMBL" id="CP054929">
    <property type="protein sequence ID" value="QKW51683.1"/>
    <property type="molecule type" value="Genomic_DNA"/>
</dbReference>
<reference evidence="1 2" key="1">
    <citation type="submission" date="2020-06" db="EMBL/GenBank/DDBJ databases">
        <title>Genome mining for natural products.</title>
        <authorList>
            <person name="Zhang B."/>
            <person name="Shi J."/>
            <person name="Ge H."/>
        </authorList>
    </citation>
    <scope>NUCLEOTIDE SEQUENCE [LARGE SCALE GENOMIC DNA]</scope>
    <source>
        <strain evidence="1 2">NA00687</strain>
    </source>
</reference>
<keyword evidence="2" id="KW-1185">Reference proteome</keyword>
<organism evidence="1 2">
    <name type="scientific">Streptomyces buecherae</name>
    <dbReference type="NCBI Taxonomy" id="2763006"/>
    <lineage>
        <taxon>Bacteria</taxon>
        <taxon>Bacillati</taxon>
        <taxon>Actinomycetota</taxon>
        <taxon>Actinomycetes</taxon>
        <taxon>Kitasatosporales</taxon>
        <taxon>Streptomycetaceae</taxon>
        <taxon>Streptomyces</taxon>
    </lineage>
</organism>
<gene>
    <name evidence="1" type="ORF">HUT08_21570</name>
</gene>
<proteinExistence type="predicted"/>
<dbReference type="RefSeq" id="WP_176163400.1">
    <property type="nucleotide sequence ID" value="NZ_CP054929.1"/>
</dbReference>
<sequence length="342" mass="35723">MTVRSGWLLTSGQTREDTRLVPVGTMVPEDPMRTRAGVIAGGDSLAATSAGPMQVQIGTGRAVVQGTDAQGAYPVAVTAPEVLTVTDGDALHPRIDIVALRVRDGLYDPDSAGQTLATIEIIQGQPTTPPQPPALPPATLPLWHVAVPAGTSAGTGGVPWSSALADRRRYTAAYGGIIPRGTAADAGPYDGAYADHGGTLMRWSASAGAWQVYRHPPAPPVTATGSAVAVAAPGWTLHNAQGVRTAGMITVRVQVERTGPDYGPAASDGNLVDLLMFTVRPEWRPHAIYGVERMPTIVTDSYGDGAGYLTPNSGAFELVSWGPGAKVVKERWHRVLMTYPAP</sequence>
<accession>A0A7H8NB59</accession>
<name>A0A7H8NB59_9ACTN</name>
<evidence type="ECO:0000313" key="2">
    <source>
        <dbReference type="Proteomes" id="UP000509303"/>
    </source>
</evidence>
<evidence type="ECO:0000313" key="1">
    <source>
        <dbReference type="EMBL" id="QKW51683.1"/>
    </source>
</evidence>
<dbReference type="AlphaFoldDB" id="A0A7H8NB59"/>